<evidence type="ECO:0000256" key="5">
    <source>
        <dbReference type="ARBA" id="ARBA00023212"/>
    </source>
</evidence>
<dbReference type="InterPro" id="IPR040193">
    <property type="entry name" value="EFHC1/EFHC2/EFHB"/>
</dbReference>
<keyword evidence="5" id="KW-0206">Cytoskeleton</keyword>
<dbReference type="EMBL" id="JADAQX010000330">
    <property type="protein sequence ID" value="KAF8820673.1"/>
    <property type="molecule type" value="Genomic_DNA"/>
</dbReference>
<dbReference type="Pfam" id="PF06565">
    <property type="entry name" value="DM10_dom"/>
    <property type="match status" value="1"/>
</dbReference>
<name>A0ABQ7J9I7_9APIC</name>
<keyword evidence="3" id="KW-0963">Cytoplasm</keyword>
<dbReference type="Gene3D" id="2.30.29.170">
    <property type="match status" value="1"/>
</dbReference>
<evidence type="ECO:0000313" key="8">
    <source>
        <dbReference type="EMBL" id="KAF8820673.1"/>
    </source>
</evidence>
<accession>A0ABQ7J9I7</accession>
<feature type="domain" description="DM10" evidence="7">
    <location>
        <begin position="82"/>
        <end position="179"/>
    </location>
</feature>
<reference evidence="8 9" key="1">
    <citation type="journal article" date="2020" name="bioRxiv">
        <title>Metabolic contributions of an alphaproteobacterial endosymbiont in the apicomplexan Cardiosporidium cionae.</title>
        <authorList>
            <person name="Hunter E.S."/>
            <person name="Paight C.J."/>
            <person name="Lane C.E."/>
        </authorList>
    </citation>
    <scope>NUCLEOTIDE SEQUENCE [LARGE SCALE GENOMIC DNA]</scope>
    <source>
        <strain evidence="8">ESH_2018</strain>
    </source>
</reference>
<protein>
    <recommendedName>
        <fullName evidence="7">DM10 domain-containing protein</fullName>
    </recommendedName>
</protein>
<keyword evidence="6" id="KW-0966">Cell projection</keyword>
<gene>
    <name evidence="8" type="ORF">IE077_002937</name>
</gene>
<evidence type="ECO:0000256" key="2">
    <source>
        <dbReference type="ARBA" id="ARBA00004245"/>
    </source>
</evidence>
<evidence type="ECO:0000256" key="1">
    <source>
        <dbReference type="ARBA" id="ARBA00004138"/>
    </source>
</evidence>
<dbReference type="Proteomes" id="UP000823046">
    <property type="component" value="Unassembled WGS sequence"/>
</dbReference>
<sequence>MAKGMHCNPALCERTTDKILNHHKHQAWGFCNNVRVEKPNTSKLETVIASTVEETRRHGDSLPKSTSHETFYKSSSTFSQVPKWKALANQVLRFYGYIDDVIEEDFLLQNNLRNEIDDTVQLQESYPKEQLRGHVKARVGRNSYQIKNSGLLSPKQLDIGKDIDYYSRILHFTGCDAFTRVRFRYVTILQREKASSK</sequence>
<keyword evidence="9" id="KW-1185">Reference proteome</keyword>
<comment type="caution">
    <text evidence="8">The sequence shown here is derived from an EMBL/GenBank/DDBJ whole genome shotgun (WGS) entry which is preliminary data.</text>
</comment>
<proteinExistence type="predicted"/>
<evidence type="ECO:0000256" key="6">
    <source>
        <dbReference type="ARBA" id="ARBA00023273"/>
    </source>
</evidence>
<organism evidence="8 9">
    <name type="scientific">Cardiosporidium cionae</name>
    <dbReference type="NCBI Taxonomy" id="476202"/>
    <lineage>
        <taxon>Eukaryota</taxon>
        <taxon>Sar</taxon>
        <taxon>Alveolata</taxon>
        <taxon>Apicomplexa</taxon>
        <taxon>Aconoidasida</taxon>
        <taxon>Nephromycida</taxon>
        <taxon>Cardiosporidium</taxon>
    </lineage>
</organism>
<comment type="subcellular location">
    <subcellularLocation>
        <location evidence="1">Cell projection</location>
        <location evidence="1">Cilium</location>
    </subcellularLocation>
    <subcellularLocation>
        <location evidence="2">Cytoplasm</location>
        <location evidence="2">Cytoskeleton</location>
    </subcellularLocation>
</comment>
<dbReference type="PANTHER" id="PTHR12086">
    <property type="entry name" value="EF-HAND DOMAIN C-TERMINAL CONTAINING PROTEIN"/>
    <property type="match status" value="1"/>
</dbReference>
<evidence type="ECO:0000313" key="9">
    <source>
        <dbReference type="Proteomes" id="UP000823046"/>
    </source>
</evidence>
<evidence type="ECO:0000259" key="7">
    <source>
        <dbReference type="Pfam" id="PF06565"/>
    </source>
</evidence>
<dbReference type="InterPro" id="IPR006602">
    <property type="entry name" value="DM10_dom"/>
</dbReference>
<keyword evidence="4" id="KW-0677">Repeat</keyword>
<evidence type="ECO:0000256" key="4">
    <source>
        <dbReference type="ARBA" id="ARBA00022737"/>
    </source>
</evidence>
<evidence type="ECO:0000256" key="3">
    <source>
        <dbReference type="ARBA" id="ARBA00022490"/>
    </source>
</evidence>